<dbReference type="PANTHER" id="PTHR46033:SF8">
    <property type="entry name" value="PROTEIN MAINTENANCE OF MERISTEMS-LIKE"/>
    <property type="match status" value="1"/>
</dbReference>
<dbReference type="InterPro" id="IPR019557">
    <property type="entry name" value="AminoTfrase-like_pln_mobile"/>
</dbReference>
<dbReference type="PANTHER" id="PTHR46033">
    <property type="entry name" value="PROTEIN MAIN-LIKE 2"/>
    <property type="match status" value="1"/>
</dbReference>
<organism evidence="2 3">
    <name type="scientific">Gossypium davidsonii</name>
    <name type="common">Davidson's cotton</name>
    <name type="synonym">Gossypium klotzschianum subsp. davidsonii</name>
    <dbReference type="NCBI Taxonomy" id="34287"/>
    <lineage>
        <taxon>Eukaryota</taxon>
        <taxon>Viridiplantae</taxon>
        <taxon>Streptophyta</taxon>
        <taxon>Embryophyta</taxon>
        <taxon>Tracheophyta</taxon>
        <taxon>Spermatophyta</taxon>
        <taxon>Magnoliopsida</taxon>
        <taxon>eudicotyledons</taxon>
        <taxon>Gunneridae</taxon>
        <taxon>Pentapetalae</taxon>
        <taxon>rosids</taxon>
        <taxon>malvids</taxon>
        <taxon>Malvales</taxon>
        <taxon>Malvaceae</taxon>
        <taxon>Malvoideae</taxon>
        <taxon>Gossypium</taxon>
    </lineage>
</organism>
<evidence type="ECO:0000313" key="3">
    <source>
        <dbReference type="Proteomes" id="UP000593561"/>
    </source>
</evidence>
<dbReference type="GO" id="GO:0010073">
    <property type="term" value="P:meristem maintenance"/>
    <property type="evidence" value="ECO:0007669"/>
    <property type="project" value="InterPro"/>
</dbReference>
<evidence type="ECO:0000259" key="1">
    <source>
        <dbReference type="Pfam" id="PF10536"/>
    </source>
</evidence>
<protein>
    <recommendedName>
        <fullName evidence="1">Aminotransferase-like plant mobile domain-containing protein</fullName>
    </recommendedName>
</protein>
<accession>A0A7J8R6Z2</accession>
<keyword evidence="3" id="KW-1185">Reference proteome</keyword>
<dbReference type="InterPro" id="IPR044824">
    <property type="entry name" value="MAIN-like"/>
</dbReference>
<feature type="domain" description="Aminotransferase-like plant mobile" evidence="1">
    <location>
        <begin position="4"/>
        <end position="161"/>
    </location>
</feature>
<dbReference type="Proteomes" id="UP000593561">
    <property type="component" value="Unassembled WGS sequence"/>
</dbReference>
<dbReference type="Pfam" id="PF10536">
    <property type="entry name" value="PMD"/>
    <property type="match status" value="1"/>
</dbReference>
<dbReference type="EMBL" id="JABFAC010000003">
    <property type="protein sequence ID" value="MBA0609106.1"/>
    <property type="molecule type" value="Genomic_DNA"/>
</dbReference>
<sequence>MSRMLNKTKLEFVLINALLERCKLEIHTFHLPCDECRITLEDVALQFGLPVDGSIVMRVVHLGDWSPISHQLFGKVLDKFSGNQIDTKWLEIISYISTTLSSAVERQQFSRAFILRLTGGHLIPDKSRNLVHLPLQLINLKETGRLSCGSTILTTLYRKMCPGTEA</sequence>
<dbReference type="AlphaFoldDB" id="A0A7J8R6Z2"/>
<name>A0A7J8R6Z2_GOSDV</name>
<proteinExistence type="predicted"/>
<comment type="caution">
    <text evidence="2">The sequence shown here is derived from an EMBL/GenBank/DDBJ whole genome shotgun (WGS) entry which is preliminary data.</text>
</comment>
<evidence type="ECO:0000313" key="2">
    <source>
        <dbReference type="EMBL" id="MBA0609106.1"/>
    </source>
</evidence>
<reference evidence="2 3" key="1">
    <citation type="journal article" date="2019" name="Genome Biol. Evol.">
        <title>Insights into the evolution of the New World diploid cottons (Gossypium, subgenus Houzingenia) based on genome sequencing.</title>
        <authorList>
            <person name="Grover C.E."/>
            <person name="Arick M.A. 2nd"/>
            <person name="Thrash A."/>
            <person name="Conover J.L."/>
            <person name="Sanders W.S."/>
            <person name="Peterson D.G."/>
            <person name="Frelichowski J.E."/>
            <person name="Scheffler J.A."/>
            <person name="Scheffler B.E."/>
            <person name="Wendel J.F."/>
        </authorList>
    </citation>
    <scope>NUCLEOTIDE SEQUENCE [LARGE SCALE GENOMIC DNA]</scope>
    <source>
        <strain evidence="2">27</strain>
        <tissue evidence="2">Leaf</tissue>
    </source>
</reference>
<gene>
    <name evidence="2" type="ORF">Godav_021226</name>
</gene>